<accession>A0ACB7SM90</accession>
<gene>
    <name evidence="1" type="ORF">HPB50_001625</name>
</gene>
<dbReference type="Proteomes" id="UP000821845">
    <property type="component" value="Chromosome 3"/>
</dbReference>
<proteinExistence type="predicted"/>
<evidence type="ECO:0000313" key="1">
    <source>
        <dbReference type="EMBL" id="KAH6934893.1"/>
    </source>
</evidence>
<comment type="caution">
    <text evidence="1">The sequence shown here is derived from an EMBL/GenBank/DDBJ whole genome shotgun (WGS) entry which is preliminary data.</text>
</comment>
<reference evidence="1" key="1">
    <citation type="submission" date="2020-05" db="EMBL/GenBank/DDBJ databases">
        <title>Large-scale comparative analyses of tick genomes elucidate their genetic diversity and vector capacities.</title>
        <authorList>
            <person name="Jia N."/>
            <person name="Wang J."/>
            <person name="Shi W."/>
            <person name="Du L."/>
            <person name="Sun Y."/>
            <person name="Zhan W."/>
            <person name="Jiang J."/>
            <person name="Wang Q."/>
            <person name="Zhang B."/>
            <person name="Ji P."/>
            <person name="Sakyi L.B."/>
            <person name="Cui X."/>
            <person name="Yuan T."/>
            <person name="Jiang B."/>
            <person name="Yang W."/>
            <person name="Lam T.T.-Y."/>
            <person name="Chang Q."/>
            <person name="Ding S."/>
            <person name="Wang X."/>
            <person name="Zhu J."/>
            <person name="Ruan X."/>
            <person name="Zhao L."/>
            <person name="Wei J."/>
            <person name="Que T."/>
            <person name="Du C."/>
            <person name="Cheng J."/>
            <person name="Dai P."/>
            <person name="Han X."/>
            <person name="Huang E."/>
            <person name="Gao Y."/>
            <person name="Liu J."/>
            <person name="Shao H."/>
            <person name="Ye R."/>
            <person name="Li L."/>
            <person name="Wei W."/>
            <person name="Wang X."/>
            <person name="Wang C."/>
            <person name="Yang T."/>
            <person name="Huo Q."/>
            <person name="Li W."/>
            <person name="Guo W."/>
            <person name="Chen H."/>
            <person name="Zhou L."/>
            <person name="Ni X."/>
            <person name="Tian J."/>
            <person name="Zhou Y."/>
            <person name="Sheng Y."/>
            <person name="Liu T."/>
            <person name="Pan Y."/>
            <person name="Xia L."/>
            <person name="Li J."/>
            <person name="Zhao F."/>
            <person name="Cao W."/>
        </authorList>
    </citation>
    <scope>NUCLEOTIDE SEQUENCE</scope>
    <source>
        <strain evidence="1">Hyas-2018</strain>
    </source>
</reference>
<dbReference type="EMBL" id="CM023483">
    <property type="protein sequence ID" value="KAH6934893.1"/>
    <property type="molecule type" value="Genomic_DNA"/>
</dbReference>
<organism evidence="1 2">
    <name type="scientific">Hyalomma asiaticum</name>
    <name type="common">Tick</name>
    <dbReference type="NCBI Taxonomy" id="266040"/>
    <lineage>
        <taxon>Eukaryota</taxon>
        <taxon>Metazoa</taxon>
        <taxon>Ecdysozoa</taxon>
        <taxon>Arthropoda</taxon>
        <taxon>Chelicerata</taxon>
        <taxon>Arachnida</taxon>
        <taxon>Acari</taxon>
        <taxon>Parasitiformes</taxon>
        <taxon>Ixodida</taxon>
        <taxon>Ixodoidea</taxon>
        <taxon>Ixodidae</taxon>
        <taxon>Hyalomminae</taxon>
        <taxon>Hyalomma</taxon>
    </lineage>
</organism>
<evidence type="ECO:0000313" key="2">
    <source>
        <dbReference type="Proteomes" id="UP000821845"/>
    </source>
</evidence>
<keyword evidence="2" id="KW-1185">Reference proteome</keyword>
<sequence>MTSRAQSRSSLPAHASTRRSVRSPAATVSSPGARSSRSGVNEKRADKGVASPRTKKQEPPPDSSTAVATTRSDVAPPTTGKDSDMPPASPRPNAPGSDGGLAEPAVGASQPASPRPSSVKAAPSGPMAALLSILPKSAPASVAIGKATAAVAAALPLRHSPQRGQRGDEQDGGGGAAAASAPASPRMNNSAHHDVQCAMLSRSPSTIAFQDQRKVPAQKAADMRSEDPCPGISSIQRIVGVIAIFVIVVVVLVLLKVVWYQPPSVSLSECLNGDCSAYSYRLLRSINTSVDPCRDFTHFVCDGWSRSQSLDVREDQFHEFLHRIDTTLKGVDVPLRDKNEEQRAADLYRKCDDVLQGNRDDVAAVKAALHDAGIVWPRQTRDADPLRALVYSSIQLGWDALLSFQVITHRGQWRLELHVDPGRSFHFLPSWPSRNESSATALAYFAYFEFLSSLFDVADARNGSIDMYEQMQRVAAPALHDLSLLYNTWERPRVPAYWLVNASGAGLSEGRWLEALRSVYIDLPGGVRIATENPDFLARVVALWTDVGEDSFHIFVSWCTVQVAALYTNRDAILNYYGQISEKAQVHHRALCFSRAVTLIHRARFQTYFGDALQENVVSVAKGIALSVRLAFSQRLSKWAHFEENVTVIADWSSLDIAFRSFERSMLKLATPAPESDAIPEMAGSFVDDWPLVPLGNKRKEEKRLMHAICRLTLYAVSRLDSDFQLMPYSLSAPFFDPGLPVSVRYGTFGSEIAGAIGAIFVDSYRERMNAPTNLIDCLKHGTSGSEIYSDDNVARAVGFRALVDAYKRADPASSWPAEGFEQYTGLELLFMSACLSLCSGRNKAAHDECELLAQHVPEFDEAFRCAPKDRPNPSVQCQLP</sequence>
<protein>
    <submittedName>
        <fullName evidence="1">Uncharacterized protein</fullName>
    </submittedName>
</protein>
<name>A0ACB7SM90_HYAAI</name>